<evidence type="ECO:0000313" key="2">
    <source>
        <dbReference type="EMBL" id="KAI1699180.1"/>
    </source>
</evidence>
<protein>
    <submittedName>
        <fullName evidence="2">Uncharacterized protein</fullName>
    </submittedName>
</protein>
<feature type="compositionally biased region" description="Basic residues" evidence="1">
    <location>
        <begin position="8"/>
        <end position="25"/>
    </location>
</feature>
<reference evidence="2" key="1">
    <citation type="submission" date="2022-01" db="EMBL/GenBank/DDBJ databases">
        <title>Genome Sequence Resource for Two Populations of Ditylenchus destructor, the Migratory Endoparasitic Phytonematode.</title>
        <authorList>
            <person name="Zhang H."/>
            <person name="Lin R."/>
            <person name="Xie B."/>
        </authorList>
    </citation>
    <scope>NUCLEOTIDE SEQUENCE</scope>
    <source>
        <strain evidence="2">BazhouSP</strain>
    </source>
</reference>
<dbReference type="AlphaFoldDB" id="A0AAD4QZ43"/>
<sequence length="118" mass="13627">MEPEPKKAAHRTHRQGSMRRLRNTKHNTDALWHRNHRSNCSGEVFKGQRRPSGAEAEHARADAQVSARSKAVATQRRLLFCCEVSKCVCQRLVPCHQHDQKSNIAQHRRIPSKQNIIY</sequence>
<name>A0AAD4QZ43_9BILA</name>
<proteinExistence type="predicted"/>
<dbReference type="EMBL" id="JAKKPZ010000189">
    <property type="protein sequence ID" value="KAI1699180.1"/>
    <property type="molecule type" value="Genomic_DNA"/>
</dbReference>
<accession>A0AAD4QZ43</accession>
<feature type="region of interest" description="Disordered" evidence="1">
    <location>
        <begin position="1"/>
        <end position="61"/>
    </location>
</feature>
<dbReference type="Proteomes" id="UP001201812">
    <property type="component" value="Unassembled WGS sequence"/>
</dbReference>
<comment type="caution">
    <text evidence="2">The sequence shown here is derived from an EMBL/GenBank/DDBJ whole genome shotgun (WGS) entry which is preliminary data.</text>
</comment>
<keyword evidence="3" id="KW-1185">Reference proteome</keyword>
<evidence type="ECO:0000313" key="3">
    <source>
        <dbReference type="Proteomes" id="UP001201812"/>
    </source>
</evidence>
<gene>
    <name evidence="2" type="ORF">DdX_17475</name>
</gene>
<evidence type="ECO:0000256" key="1">
    <source>
        <dbReference type="SAM" id="MobiDB-lite"/>
    </source>
</evidence>
<organism evidence="2 3">
    <name type="scientific">Ditylenchus destructor</name>
    <dbReference type="NCBI Taxonomy" id="166010"/>
    <lineage>
        <taxon>Eukaryota</taxon>
        <taxon>Metazoa</taxon>
        <taxon>Ecdysozoa</taxon>
        <taxon>Nematoda</taxon>
        <taxon>Chromadorea</taxon>
        <taxon>Rhabditida</taxon>
        <taxon>Tylenchina</taxon>
        <taxon>Tylenchomorpha</taxon>
        <taxon>Sphaerularioidea</taxon>
        <taxon>Anguinidae</taxon>
        <taxon>Anguininae</taxon>
        <taxon>Ditylenchus</taxon>
    </lineage>
</organism>